<dbReference type="GO" id="GO:0032259">
    <property type="term" value="P:methylation"/>
    <property type="evidence" value="ECO:0007669"/>
    <property type="project" value="UniProtKB-KW"/>
</dbReference>
<evidence type="ECO:0000256" key="3">
    <source>
        <dbReference type="ARBA" id="ARBA00008711"/>
    </source>
</evidence>
<name>A0AAU9DGG0_9FUSO</name>
<comment type="catalytic activity">
    <reaction evidence="10">
        <text>a 6-O-methyl-2'-deoxyguanosine in DNA + L-cysteinyl-[protein] = S-methyl-L-cysteinyl-[protein] + a 2'-deoxyguanosine in DNA</text>
        <dbReference type="Rhea" id="RHEA:24000"/>
        <dbReference type="Rhea" id="RHEA-COMP:10131"/>
        <dbReference type="Rhea" id="RHEA-COMP:10132"/>
        <dbReference type="Rhea" id="RHEA-COMP:11367"/>
        <dbReference type="Rhea" id="RHEA-COMP:11368"/>
        <dbReference type="ChEBI" id="CHEBI:29950"/>
        <dbReference type="ChEBI" id="CHEBI:82612"/>
        <dbReference type="ChEBI" id="CHEBI:85445"/>
        <dbReference type="ChEBI" id="CHEBI:85448"/>
        <dbReference type="EC" id="2.1.1.63"/>
    </reaction>
</comment>
<dbReference type="GO" id="GO:0006281">
    <property type="term" value="P:DNA repair"/>
    <property type="evidence" value="ECO:0007669"/>
    <property type="project" value="UniProtKB-KW"/>
</dbReference>
<keyword evidence="13" id="KW-1185">Reference proteome</keyword>
<dbReference type="Proteomes" id="UP001321582">
    <property type="component" value="Chromosome"/>
</dbReference>
<keyword evidence="9" id="KW-0234">DNA repair</keyword>
<dbReference type="Pfam" id="PF01035">
    <property type="entry name" value="DNA_binding_1"/>
    <property type="match status" value="1"/>
</dbReference>
<evidence type="ECO:0000256" key="5">
    <source>
        <dbReference type="ARBA" id="ARBA00015377"/>
    </source>
</evidence>
<comment type="catalytic activity">
    <reaction evidence="1">
        <text>a 4-O-methyl-thymidine in DNA + L-cysteinyl-[protein] = a thymidine in DNA + S-methyl-L-cysteinyl-[protein]</text>
        <dbReference type="Rhea" id="RHEA:53428"/>
        <dbReference type="Rhea" id="RHEA-COMP:10131"/>
        <dbReference type="Rhea" id="RHEA-COMP:10132"/>
        <dbReference type="Rhea" id="RHEA-COMP:13555"/>
        <dbReference type="Rhea" id="RHEA-COMP:13556"/>
        <dbReference type="ChEBI" id="CHEBI:29950"/>
        <dbReference type="ChEBI" id="CHEBI:82612"/>
        <dbReference type="ChEBI" id="CHEBI:137386"/>
        <dbReference type="ChEBI" id="CHEBI:137387"/>
        <dbReference type="EC" id="2.1.1.63"/>
    </reaction>
</comment>
<sequence>MEYKEFYFEIDDIKFYANYFSDKLINLNIIENIPQNIKESNPPLKLYDYLVGYLSGCEIEYSGEYQLNLTEKEKIVLENCRKISYGKILSYKELAEKAGFKNGSRFVGNVMAKNPIILIFPCHRVIKSNGEYGNYGPGVNYKIKFLNIERRDKND</sequence>
<dbReference type="InterPro" id="IPR036217">
    <property type="entry name" value="MethylDNA_cys_MeTrfase_DNAb"/>
</dbReference>
<organism evidence="12 13">
    <name type="scientific">Haliovirga abyssi</name>
    <dbReference type="NCBI Taxonomy" id="2996794"/>
    <lineage>
        <taxon>Bacteria</taxon>
        <taxon>Fusobacteriati</taxon>
        <taxon>Fusobacteriota</taxon>
        <taxon>Fusobacteriia</taxon>
        <taxon>Fusobacteriales</taxon>
        <taxon>Haliovirgaceae</taxon>
        <taxon>Haliovirga</taxon>
    </lineage>
</organism>
<comment type="similarity">
    <text evidence="3">Belongs to the MGMT family.</text>
</comment>
<evidence type="ECO:0000256" key="4">
    <source>
        <dbReference type="ARBA" id="ARBA00011918"/>
    </source>
</evidence>
<evidence type="ECO:0000256" key="8">
    <source>
        <dbReference type="ARBA" id="ARBA00022763"/>
    </source>
</evidence>
<evidence type="ECO:0000256" key="9">
    <source>
        <dbReference type="ARBA" id="ARBA00023204"/>
    </source>
</evidence>
<dbReference type="PANTHER" id="PTHR46460:SF1">
    <property type="entry name" value="METHYLATED-DNA--PROTEIN-CYSTEINE METHYLTRANSFERASE"/>
    <property type="match status" value="1"/>
</dbReference>
<evidence type="ECO:0000256" key="6">
    <source>
        <dbReference type="ARBA" id="ARBA00022603"/>
    </source>
</evidence>
<evidence type="ECO:0000256" key="1">
    <source>
        <dbReference type="ARBA" id="ARBA00001286"/>
    </source>
</evidence>
<dbReference type="NCBIfam" id="TIGR00589">
    <property type="entry name" value="ogt"/>
    <property type="match status" value="1"/>
</dbReference>
<dbReference type="InterPro" id="IPR036388">
    <property type="entry name" value="WH-like_DNA-bd_sf"/>
</dbReference>
<evidence type="ECO:0000259" key="11">
    <source>
        <dbReference type="Pfam" id="PF01035"/>
    </source>
</evidence>
<dbReference type="RefSeq" id="WP_307903393.1">
    <property type="nucleotide sequence ID" value="NZ_AP027059.1"/>
</dbReference>
<keyword evidence="8" id="KW-0227">DNA damage</keyword>
<dbReference type="SUPFAM" id="SSF46767">
    <property type="entry name" value="Methylated DNA-protein cysteine methyltransferase, C-terminal domain"/>
    <property type="match status" value="1"/>
</dbReference>
<accession>A0AAU9DGG0</accession>
<dbReference type="PANTHER" id="PTHR46460">
    <property type="entry name" value="METHYLATED-DNA--PROTEIN-CYSTEINE METHYLTRANSFERASE"/>
    <property type="match status" value="1"/>
</dbReference>
<dbReference type="GO" id="GO:0003908">
    <property type="term" value="F:methylated-DNA-[protein]-cysteine S-methyltransferase activity"/>
    <property type="evidence" value="ECO:0007669"/>
    <property type="project" value="UniProtKB-EC"/>
</dbReference>
<feature type="domain" description="Methylated-DNA-[protein]-cysteine S-methyltransferase DNA binding" evidence="11">
    <location>
        <begin position="74"/>
        <end position="150"/>
    </location>
</feature>
<keyword evidence="6" id="KW-0489">Methyltransferase</keyword>
<evidence type="ECO:0000313" key="13">
    <source>
        <dbReference type="Proteomes" id="UP001321582"/>
    </source>
</evidence>
<dbReference type="PROSITE" id="PS00374">
    <property type="entry name" value="MGMT"/>
    <property type="match status" value="1"/>
</dbReference>
<gene>
    <name evidence="12" type="ORF">HLVA_10960</name>
</gene>
<dbReference type="InterPro" id="IPR014048">
    <property type="entry name" value="MethylDNA_cys_MeTrfase_DNA-bd"/>
</dbReference>
<dbReference type="KEGG" id="haby:HLVA_10960"/>
<dbReference type="CDD" id="cd06445">
    <property type="entry name" value="ATase"/>
    <property type="match status" value="1"/>
</dbReference>
<dbReference type="EC" id="2.1.1.63" evidence="4"/>
<evidence type="ECO:0000256" key="10">
    <source>
        <dbReference type="ARBA" id="ARBA00049348"/>
    </source>
</evidence>
<reference evidence="12 13" key="1">
    <citation type="submission" date="2022-11" db="EMBL/GenBank/DDBJ databases">
        <title>Haliovirga abyssi gen. nov., sp. nov., a mesophilic fermentative bacterium isolated from the Iheya North hydrothermal field and the proposal of Haliovirgaceae fam. nov.</title>
        <authorList>
            <person name="Miyazaki U."/>
            <person name="Tame A."/>
            <person name="Miyazaki J."/>
            <person name="Takai K."/>
            <person name="Sawayama S."/>
            <person name="Kitajima M."/>
            <person name="Okamoto A."/>
            <person name="Nakagawa S."/>
        </authorList>
    </citation>
    <scope>NUCLEOTIDE SEQUENCE [LARGE SCALE GENOMIC DNA]</scope>
    <source>
        <strain evidence="12 13">IC12</strain>
    </source>
</reference>
<dbReference type="EMBL" id="AP027059">
    <property type="protein sequence ID" value="BDU50527.1"/>
    <property type="molecule type" value="Genomic_DNA"/>
</dbReference>
<dbReference type="AlphaFoldDB" id="A0AAU9DGG0"/>
<protein>
    <recommendedName>
        <fullName evidence="5">Methylated-DNA--protein-cysteine methyltransferase</fullName>
        <ecNumber evidence="4">2.1.1.63</ecNumber>
    </recommendedName>
</protein>
<comment type="function">
    <text evidence="2">Involved in the cellular defense against the biological effects of O6-methylguanine (O6-MeG) and O4-methylthymine (O4-MeT) in DNA. Repairs the methylated nucleobase in DNA by stoichiometrically transferring the methyl group to a cysteine residue in the enzyme. This is a suicide reaction: the enzyme is irreversibly inactivated.</text>
</comment>
<dbReference type="InterPro" id="IPR001497">
    <property type="entry name" value="MethylDNA_cys_MeTrfase_AS"/>
</dbReference>
<evidence type="ECO:0000256" key="7">
    <source>
        <dbReference type="ARBA" id="ARBA00022679"/>
    </source>
</evidence>
<keyword evidence="7" id="KW-0808">Transferase</keyword>
<dbReference type="Gene3D" id="1.10.10.10">
    <property type="entry name" value="Winged helix-like DNA-binding domain superfamily/Winged helix DNA-binding domain"/>
    <property type="match status" value="1"/>
</dbReference>
<evidence type="ECO:0000313" key="12">
    <source>
        <dbReference type="EMBL" id="BDU50527.1"/>
    </source>
</evidence>
<proteinExistence type="inferred from homology"/>
<evidence type="ECO:0000256" key="2">
    <source>
        <dbReference type="ARBA" id="ARBA00003317"/>
    </source>
</evidence>